<dbReference type="NCBIfam" id="TIGR00422">
    <property type="entry name" value="valS"/>
    <property type="match status" value="1"/>
</dbReference>
<dbReference type="InterPro" id="IPR009080">
    <property type="entry name" value="tRNAsynth_Ia_anticodon-bd"/>
</dbReference>
<dbReference type="SUPFAM" id="SSF52374">
    <property type="entry name" value="Nucleotidylyl transferase"/>
    <property type="match status" value="1"/>
</dbReference>
<protein>
    <recommendedName>
        <fullName evidence="1 9">Valine--tRNA ligase</fullName>
        <ecNumber evidence="1 9">6.1.1.9</ecNumber>
    </recommendedName>
</protein>
<dbReference type="AlphaFoldDB" id="A0A1J5FLR7"/>
<evidence type="ECO:0000256" key="5">
    <source>
        <dbReference type="ARBA" id="ARBA00022840"/>
    </source>
</evidence>
<dbReference type="InterPro" id="IPR033705">
    <property type="entry name" value="Anticodon_Ia_Val"/>
</dbReference>
<organism evidence="13 14">
    <name type="scientific">Candidatus Kuenenbacteria bacterium CG2_30_39_24</name>
    <dbReference type="NCBI Taxonomy" id="1805236"/>
    <lineage>
        <taxon>Bacteria</taxon>
        <taxon>Candidatus Kueneniibacteriota</taxon>
    </lineage>
</organism>
<dbReference type="EC" id="6.1.1.9" evidence="1 9"/>
<dbReference type="InterPro" id="IPR009008">
    <property type="entry name" value="Val/Leu/Ile-tRNA-synth_edit"/>
</dbReference>
<dbReference type="SUPFAM" id="SSF47323">
    <property type="entry name" value="Anticodon-binding domain of a subclass of class I aminoacyl-tRNA synthetases"/>
    <property type="match status" value="1"/>
</dbReference>
<dbReference type="SUPFAM" id="SSF50677">
    <property type="entry name" value="ValRS/IleRS/LeuRS editing domain"/>
    <property type="match status" value="1"/>
</dbReference>
<feature type="domain" description="Methionyl/Valyl/Leucyl/Isoleucyl-tRNA synthetase anticodon-binding" evidence="12">
    <location>
        <begin position="682"/>
        <end position="817"/>
    </location>
</feature>
<evidence type="ECO:0000256" key="1">
    <source>
        <dbReference type="ARBA" id="ARBA00013169"/>
    </source>
</evidence>
<dbReference type="Gene3D" id="3.40.50.620">
    <property type="entry name" value="HUPs"/>
    <property type="match status" value="2"/>
</dbReference>
<dbReference type="PROSITE" id="PS00178">
    <property type="entry name" value="AA_TRNA_LIGASE_I"/>
    <property type="match status" value="1"/>
</dbReference>
<dbReference type="EMBL" id="MNYR01000012">
    <property type="protein sequence ID" value="OIP56566.1"/>
    <property type="molecule type" value="Genomic_DNA"/>
</dbReference>
<feature type="domain" description="Aminoacyl-tRNA synthetase class Ia" evidence="11">
    <location>
        <begin position="33"/>
        <end position="629"/>
    </location>
</feature>
<dbReference type="GO" id="GO:0004832">
    <property type="term" value="F:valine-tRNA ligase activity"/>
    <property type="evidence" value="ECO:0007669"/>
    <property type="project" value="UniProtKB-UniRule"/>
</dbReference>
<dbReference type="InterPro" id="IPR014729">
    <property type="entry name" value="Rossmann-like_a/b/a_fold"/>
</dbReference>
<keyword evidence="6 10" id="KW-0648">Protein biosynthesis</keyword>
<dbReference type="InterPro" id="IPR001412">
    <property type="entry name" value="aa-tRNA-synth_I_CS"/>
</dbReference>
<dbReference type="CDD" id="cd00817">
    <property type="entry name" value="ValRS_core"/>
    <property type="match status" value="1"/>
</dbReference>
<evidence type="ECO:0000256" key="7">
    <source>
        <dbReference type="ARBA" id="ARBA00023146"/>
    </source>
</evidence>
<evidence type="ECO:0000259" key="12">
    <source>
        <dbReference type="Pfam" id="PF08264"/>
    </source>
</evidence>
<keyword evidence="7 10" id="KW-0030">Aminoacyl-tRNA synthetase</keyword>
<gene>
    <name evidence="13" type="ORF">AUK13_00820</name>
</gene>
<dbReference type="NCBIfam" id="NF004349">
    <property type="entry name" value="PRK05729.1"/>
    <property type="match status" value="1"/>
</dbReference>
<keyword evidence="2" id="KW-0963">Cytoplasm</keyword>
<dbReference type="Pfam" id="PF08264">
    <property type="entry name" value="Anticodon_1"/>
    <property type="match status" value="1"/>
</dbReference>
<dbReference type="InterPro" id="IPR013155">
    <property type="entry name" value="M/V/L/I-tRNA-synth_anticd-bd"/>
</dbReference>
<keyword evidence="4 10" id="KW-0547">Nucleotide-binding</keyword>
<evidence type="ECO:0000256" key="2">
    <source>
        <dbReference type="ARBA" id="ARBA00022490"/>
    </source>
</evidence>
<evidence type="ECO:0000256" key="10">
    <source>
        <dbReference type="RuleBase" id="RU363035"/>
    </source>
</evidence>
<keyword evidence="5 10" id="KW-0067">ATP-binding</keyword>
<comment type="catalytic activity">
    <reaction evidence="8">
        <text>tRNA(Val) + L-valine + ATP = L-valyl-tRNA(Val) + AMP + diphosphate</text>
        <dbReference type="Rhea" id="RHEA:10704"/>
        <dbReference type="Rhea" id="RHEA-COMP:9672"/>
        <dbReference type="Rhea" id="RHEA-COMP:9708"/>
        <dbReference type="ChEBI" id="CHEBI:30616"/>
        <dbReference type="ChEBI" id="CHEBI:33019"/>
        <dbReference type="ChEBI" id="CHEBI:57762"/>
        <dbReference type="ChEBI" id="CHEBI:78442"/>
        <dbReference type="ChEBI" id="CHEBI:78537"/>
        <dbReference type="ChEBI" id="CHEBI:456215"/>
        <dbReference type="EC" id="6.1.1.9"/>
    </reaction>
</comment>
<accession>A0A1J5FLR7</accession>
<dbReference type="InterPro" id="IPR002300">
    <property type="entry name" value="aa-tRNA-synth_Ia"/>
</dbReference>
<evidence type="ECO:0000313" key="14">
    <source>
        <dbReference type="Proteomes" id="UP000183922"/>
    </source>
</evidence>
<evidence type="ECO:0000256" key="8">
    <source>
        <dbReference type="ARBA" id="ARBA00047552"/>
    </source>
</evidence>
<dbReference type="PANTHER" id="PTHR11946:SF93">
    <property type="entry name" value="VALINE--TRNA LIGASE, CHLOROPLASTIC_MITOCHONDRIAL 2"/>
    <property type="match status" value="1"/>
</dbReference>
<evidence type="ECO:0000256" key="4">
    <source>
        <dbReference type="ARBA" id="ARBA00022741"/>
    </source>
</evidence>
<dbReference type="GO" id="GO:0005524">
    <property type="term" value="F:ATP binding"/>
    <property type="evidence" value="ECO:0007669"/>
    <property type="project" value="UniProtKB-KW"/>
</dbReference>
<evidence type="ECO:0000256" key="9">
    <source>
        <dbReference type="NCBIfam" id="TIGR00422"/>
    </source>
</evidence>
<evidence type="ECO:0000313" key="13">
    <source>
        <dbReference type="EMBL" id="OIP56566.1"/>
    </source>
</evidence>
<dbReference type="Proteomes" id="UP000183922">
    <property type="component" value="Unassembled WGS sequence"/>
</dbReference>
<evidence type="ECO:0000259" key="11">
    <source>
        <dbReference type="Pfam" id="PF00133"/>
    </source>
</evidence>
<dbReference type="PANTHER" id="PTHR11946">
    <property type="entry name" value="VALYL-TRNA SYNTHETASES"/>
    <property type="match status" value="1"/>
</dbReference>
<proteinExistence type="inferred from homology"/>
<evidence type="ECO:0000256" key="6">
    <source>
        <dbReference type="ARBA" id="ARBA00022917"/>
    </source>
</evidence>
<dbReference type="PRINTS" id="PR00986">
    <property type="entry name" value="TRNASYNTHVAL"/>
</dbReference>
<dbReference type="STRING" id="1805236.AUK13_00820"/>
<dbReference type="GO" id="GO:0005829">
    <property type="term" value="C:cytosol"/>
    <property type="evidence" value="ECO:0007669"/>
    <property type="project" value="TreeGrafter"/>
</dbReference>
<name>A0A1J5FLR7_9BACT</name>
<dbReference type="Pfam" id="PF00133">
    <property type="entry name" value="tRNA-synt_1"/>
    <property type="match status" value="1"/>
</dbReference>
<reference evidence="13 14" key="1">
    <citation type="journal article" date="2016" name="Environ. Microbiol.">
        <title>Genomic resolution of a cold subsurface aquifer community provides metabolic insights for novel microbes adapted to high CO concentrations.</title>
        <authorList>
            <person name="Probst A.J."/>
            <person name="Castelle C.J."/>
            <person name="Singh A."/>
            <person name="Brown C.T."/>
            <person name="Anantharaman K."/>
            <person name="Sharon I."/>
            <person name="Hug L.A."/>
            <person name="Burstein D."/>
            <person name="Emerson J.B."/>
            <person name="Thomas B.C."/>
            <person name="Banfield J.F."/>
        </authorList>
    </citation>
    <scope>NUCLEOTIDE SEQUENCE [LARGE SCALE GENOMIC DNA]</scope>
    <source>
        <strain evidence="13">CG2_30_39_24</strain>
    </source>
</reference>
<keyword evidence="3 10" id="KW-0436">Ligase</keyword>
<sequence>MSGVLNLLFSFNLGIMKDMELPKAYIPKEYEDKIYKKWENSGYCNPDNLETRGQARSFTISMPPPNATGVLHIGHTLGMTIQDIMTRYHRMRGDKTLLLPGTDHAAIATQNVVEKMLRKEGTSRHRLGRKKFLELTENYVEKNKSTINNQTKKMGASCDWSREAYTLSDKLSRVVSMQFKQMYDDDLIYRGTRIVNWCPRCCSTLADDEVEYKEQSAKLYTFKYSNDFPLAIATTRPETKLGDTAVAVNPHDKRYQKYIGKTYQVDFVGVPLKLKIIAENEVNPEFGTGAAGVTPAHSFADSLMAEKNNLAVKKVIGQDGKILAGFGKYSNLKTKEAREKIVEELENDGLLESQNDIKNNLSICYRCHTEIEPLPSLQWFVAVNKEFTLKNPALIKKYGKKETTLKEISLWAVKSGEIKIIPEYFAKTYFHWMENLRDWCISRQLWFGHRIPVYYRKQAISNFQFPISKQIQNSIPDRIGDKIQNSMDDIYVGVTPKKGGGWVQDEDTLDTWFSSALWTWSTLLEKKNFEKFNDLKEWLKNSPDIKKFHPTSVMETMHDILFFWVARMIIMTLYSLNEVPFKTVYLHGMVCDKHGKKMSKSHPETCIEPIEMSQKYGTDALRLSMVLGNAAGNSLRLSEQKIAGFRNFTNKLWNIGRFIQMKIKDIKDIGDIKDIQLETLADKWIISKLNSLIREVADDLENFRFGLAGEKLYDFTWHEFADWYVEIAKIQNNKNTYLLITNYYLLLLKLLHPFAPFVTEKIWEYFGSGDLLIIEKWPEADEKKITDQAEQNFKLIKELISAIRSWRKEKAVQPKEIIKIKVAGREELIKNQKEVINRLGRVETEEVKNIDKGDLEIGGVKIKFGNL</sequence>
<dbReference type="GO" id="GO:0002161">
    <property type="term" value="F:aminoacyl-tRNA deacylase activity"/>
    <property type="evidence" value="ECO:0007669"/>
    <property type="project" value="InterPro"/>
</dbReference>
<dbReference type="CDD" id="cd07962">
    <property type="entry name" value="Anticodon_Ia_Val"/>
    <property type="match status" value="1"/>
</dbReference>
<dbReference type="Gene3D" id="1.10.730.10">
    <property type="entry name" value="Isoleucyl-tRNA Synthetase, Domain 1"/>
    <property type="match status" value="1"/>
</dbReference>
<dbReference type="GO" id="GO:0006438">
    <property type="term" value="P:valyl-tRNA aminoacylation"/>
    <property type="evidence" value="ECO:0007669"/>
    <property type="project" value="UniProtKB-UniRule"/>
</dbReference>
<dbReference type="InterPro" id="IPR002303">
    <property type="entry name" value="Valyl-tRNA_ligase"/>
</dbReference>
<evidence type="ECO:0000256" key="3">
    <source>
        <dbReference type="ARBA" id="ARBA00022598"/>
    </source>
</evidence>
<comment type="similarity">
    <text evidence="10">Belongs to the class-I aminoacyl-tRNA synthetase family.</text>
</comment>
<comment type="caution">
    <text evidence="13">The sequence shown here is derived from an EMBL/GenBank/DDBJ whole genome shotgun (WGS) entry which is preliminary data.</text>
</comment>